<proteinExistence type="predicted"/>
<feature type="transmembrane region" description="Helical" evidence="5">
    <location>
        <begin position="54"/>
        <end position="75"/>
    </location>
</feature>
<keyword evidence="5" id="KW-0472">Membrane</keyword>
<organism evidence="7 8">
    <name type="scientific">Terrisporobacter glycolicus ATCC 14880 = DSM 1288</name>
    <dbReference type="NCBI Taxonomy" id="1121315"/>
    <lineage>
        <taxon>Bacteria</taxon>
        <taxon>Bacillati</taxon>
        <taxon>Bacillota</taxon>
        <taxon>Clostridia</taxon>
        <taxon>Peptostreptococcales</taxon>
        <taxon>Peptostreptococcaceae</taxon>
        <taxon>Terrisporobacter</taxon>
    </lineage>
</organism>
<keyword evidence="5" id="KW-1133">Transmembrane helix</keyword>
<dbReference type="EC" id="3.1.-.-" evidence="7"/>
<protein>
    <submittedName>
        <fullName evidence="7">PIN and TRAM-domain containing protein YacL</fullName>
        <ecNumber evidence="7">3.1.-.-</ecNumber>
    </submittedName>
</protein>
<comment type="cofactor">
    <cofactor evidence="1">
        <name>Mg(2+)</name>
        <dbReference type="ChEBI" id="CHEBI:18420"/>
    </cofactor>
</comment>
<sequence>MMYHINHTIGGEVLISKIIRVLISLLGVILGTTSYLSLAKIFPQLSFGIENVYLVSLVAGLLVGIFFYLISPWFFNKVRRFVKILDTEISKYPQTDILLGVVGLIVGLVIAYLIVGGLFGSISGMPLIKTILSIIIYIFMGYIGVKITLKSREDLFNIGKLSRLSTGLGKDKLGKKDNAIKSIPPKVLDTSVIIDGRIADICRTGFVEGKLIIPKFVLNELQHIADSSDDLKRVRGRRGLDILNIIQKELDIEVEITEKDFDDIPEVDSKLLKLAQVMNGKVVTNDYNLNKVAQFQGVEVLNINELANAVKPVAIPGEEMVAQVVKEGKESNQGIAYLDDGTMIVVEGGRKHIGETINVLVTSVLQTSAGRMIFGKPKN</sequence>
<keyword evidence="2" id="KW-0540">Nuclease</keyword>
<evidence type="ECO:0000313" key="8">
    <source>
        <dbReference type="Proteomes" id="UP001348492"/>
    </source>
</evidence>
<dbReference type="GO" id="GO:0016787">
    <property type="term" value="F:hydrolase activity"/>
    <property type="evidence" value="ECO:0007669"/>
    <property type="project" value="UniProtKB-KW"/>
</dbReference>
<dbReference type="CDD" id="cd09877">
    <property type="entry name" value="PIN_YacL-like"/>
    <property type="match status" value="1"/>
</dbReference>
<dbReference type="PROSITE" id="PS50926">
    <property type="entry name" value="TRAM"/>
    <property type="match status" value="1"/>
</dbReference>
<dbReference type="SUPFAM" id="SSF88723">
    <property type="entry name" value="PIN domain-like"/>
    <property type="match status" value="1"/>
</dbReference>
<feature type="domain" description="TRAM" evidence="6">
    <location>
        <begin position="313"/>
        <end position="374"/>
    </location>
</feature>
<evidence type="ECO:0000256" key="3">
    <source>
        <dbReference type="ARBA" id="ARBA00022801"/>
    </source>
</evidence>
<keyword evidence="5" id="KW-0812">Transmembrane</keyword>
<dbReference type="Gene3D" id="3.40.50.1010">
    <property type="entry name" value="5'-nuclease"/>
    <property type="match status" value="1"/>
</dbReference>
<evidence type="ECO:0000256" key="5">
    <source>
        <dbReference type="SAM" id="Phobius"/>
    </source>
</evidence>
<dbReference type="EMBL" id="CP117523">
    <property type="protein sequence ID" value="WWD81741.1"/>
    <property type="molecule type" value="Genomic_DNA"/>
</dbReference>
<evidence type="ECO:0000256" key="4">
    <source>
        <dbReference type="ARBA" id="ARBA00022842"/>
    </source>
</evidence>
<reference evidence="7 8" key="1">
    <citation type="journal article" date="2023" name="PLoS ONE">
        <title>Genome-based metabolic and phylogenomic analysis of three Terrisporobacter species.</title>
        <authorList>
            <person name="Boer T."/>
            <person name="Bengelsdorf F.R."/>
            <person name="Bomeke M."/>
            <person name="Daniel R."/>
            <person name="Poehlein A."/>
        </authorList>
    </citation>
    <scope>NUCLEOTIDE SEQUENCE [LARGE SCALE GENOMIC DNA]</scope>
    <source>
        <strain evidence="7 8">DSM 1288</strain>
    </source>
</reference>
<dbReference type="SMART" id="SM00670">
    <property type="entry name" value="PINc"/>
    <property type="match status" value="1"/>
</dbReference>
<dbReference type="Proteomes" id="UP001348492">
    <property type="component" value="Chromosome"/>
</dbReference>
<evidence type="ECO:0000259" key="6">
    <source>
        <dbReference type="PROSITE" id="PS50926"/>
    </source>
</evidence>
<keyword evidence="3 7" id="KW-0378">Hydrolase</keyword>
<dbReference type="Pfam" id="PF01850">
    <property type="entry name" value="PIN"/>
    <property type="match status" value="1"/>
</dbReference>
<evidence type="ECO:0000313" key="7">
    <source>
        <dbReference type="EMBL" id="WWD81741.1"/>
    </source>
</evidence>
<accession>A0ABZ2EQD9</accession>
<dbReference type="InterPro" id="IPR002792">
    <property type="entry name" value="TRAM_dom"/>
</dbReference>
<gene>
    <name evidence="7" type="primary">yacL</name>
    <name evidence="7" type="ORF">TEGL_00930</name>
</gene>
<keyword evidence="4" id="KW-0460">Magnesium</keyword>
<feature type="transmembrane region" description="Helical" evidence="5">
    <location>
        <begin position="127"/>
        <end position="145"/>
    </location>
</feature>
<name>A0ABZ2EQD9_9FIRM</name>
<feature type="transmembrane region" description="Helical" evidence="5">
    <location>
        <begin position="96"/>
        <end position="115"/>
    </location>
</feature>
<dbReference type="Pfam" id="PF01938">
    <property type="entry name" value="TRAM"/>
    <property type="match status" value="1"/>
</dbReference>
<keyword evidence="8" id="KW-1185">Reference proteome</keyword>
<feature type="transmembrane region" description="Helical" evidence="5">
    <location>
        <begin position="21"/>
        <end position="42"/>
    </location>
</feature>
<dbReference type="PANTHER" id="PTHR11603">
    <property type="entry name" value="AAA FAMILY ATPASE"/>
    <property type="match status" value="1"/>
</dbReference>
<dbReference type="InterPro" id="IPR002716">
    <property type="entry name" value="PIN_dom"/>
</dbReference>
<dbReference type="InterPro" id="IPR029060">
    <property type="entry name" value="PIN-like_dom_sf"/>
</dbReference>
<dbReference type="PANTHER" id="PTHR11603:SF147">
    <property type="entry name" value="MEMBRANE PROTEIN"/>
    <property type="match status" value="1"/>
</dbReference>
<dbReference type="InterPro" id="IPR052041">
    <property type="entry name" value="Nucleic_acid_metab_PIN/TRAM"/>
</dbReference>
<evidence type="ECO:0000256" key="2">
    <source>
        <dbReference type="ARBA" id="ARBA00022722"/>
    </source>
</evidence>
<evidence type="ECO:0000256" key="1">
    <source>
        <dbReference type="ARBA" id="ARBA00001946"/>
    </source>
</evidence>